<dbReference type="FunFam" id="4.10.1060.10:FF:000001">
    <property type="entry name" value="Nuclear pore complex protein Nup153"/>
    <property type="match status" value="4"/>
</dbReference>
<feature type="compositionally biased region" description="Polar residues" evidence="24">
    <location>
        <begin position="698"/>
        <end position="708"/>
    </location>
</feature>
<dbReference type="GO" id="GO:0005643">
    <property type="term" value="C:nuclear pore"/>
    <property type="evidence" value="ECO:0007669"/>
    <property type="project" value="UniProtKB-SubCell"/>
</dbReference>
<feature type="region of interest" description="Disordered" evidence="24">
    <location>
        <begin position="81"/>
        <end position="109"/>
    </location>
</feature>
<dbReference type="Pfam" id="PF05517">
    <property type="entry name" value="p25-alpha"/>
    <property type="match status" value="1"/>
</dbReference>
<evidence type="ECO:0000313" key="27">
    <source>
        <dbReference type="Proteomes" id="UP000886611"/>
    </source>
</evidence>
<dbReference type="Gene3D" id="1.10.238.10">
    <property type="entry name" value="EF-hand"/>
    <property type="match status" value="1"/>
</dbReference>
<evidence type="ECO:0000256" key="17">
    <source>
        <dbReference type="ARBA" id="ARBA00023136"/>
    </source>
</evidence>
<feature type="domain" description="RanBP2-type" evidence="25">
    <location>
        <begin position="457"/>
        <end position="486"/>
    </location>
</feature>
<accession>A0A8X8BSQ0</accession>
<feature type="region of interest" description="Disordered" evidence="24">
    <location>
        <begin position="126"/>
        <end position="157"/>
    </location>
</feature>
<dbReference type="GO" id="GO:0006405">
    <property type="term" value="P:RNA export from nucleus"/>
    <property type="evidence" value="ECO:0007669"/>
    <property type="project" value="TreeGrafter"/>
</dbReference>
<evidence type="ECO:0000256" key="18">
    <source>
        <dbReference type="ARBA" id="ARBA00023242"/>
    </source>
</evidence>
<keyword evidence="10 23" id="KW-0863">Zinc-finger</keyword>
<dbReference type="InterPro" id="IPR001876">
    <property type="entry name" value="Znf_RanBP2"/>
</dbReference>
<dbReference type="EMBL" id="JAATIS010002524">
    <property type="protein sequence ID" value="KAG2464926.1"/>
    <property type="molecule type" value="Genomic_DNA"/>
</dbReference>
<comment type="caution">
    <text evidence="26">The sequence shown here is derived from an EMBL/GenBank/DDBJ whole genome shotgun (WGS) entry which is preliminary data.</text>
</comment>
<feature type="compositionally biased region" description="Low complexity" evidence="24">
    <location>
        <begin position="126"/>
        <end position="140"/>
    </location>
</feature>
<evidence type="ECO:0000256" key="23">
    <source>
        <dbReference type="PROSITE-ProRule" id="PRU00322"/>
    </source>
</evidence>
<dbReference type="InterPro" id="IPR026054">
    <property type="entry name" value="Nucleoporin"/>
</dbReference>
<keyword evidence="8" id="KW-0479">Metal-binding</keyword>
<keyword evidence="13" id="KW-0653">Protein transport</keyword>
<dbReference type="GO" id="GO:0003677">
    <property type="term" value="F:DNA binding"/>
    <property type="evidence" value="ECO:0007669"/>
    <property type="project" value="UniProtKB-KW"/>
</dbReference>
<feature type="compositionally biased region" description="Polar residues" evidence="24">
    <location>
        <begin position="967"/>
        <end position="984"/>
    </location>
</feature>
<comment type="cofactor">
    <cofactor evidence="1">
        <name>Zn(2+)</name>
        <dbReference type="ChEBI" id="CHEBI:29105"/>
    </cofactor>
</comment>
<dbReference type="SMART" id="SM00547">
    <property type="entry name" value="ZnF_RBZ"/>
    <property type="match status" value="4"/>
</dbReference>
<evidence type="ECO:0000256" key="6">
    <source>
        <dbReference type="ARBA" id="ARBA00022448"/>
    </source>
</evidence>
<comment type="similarity">
    <text evidence="19">Belongs to the NUP153 family.</text>
</comment>
<dbReference type="GO" id="GO:0051028">
    <property type="term" value="P:mRNA transport"/>
    <property type="evidence" value="ECO:0007669"/>
    <property type="project" value="UniProtKB-KW"/>
</dbReference>
<feature type="region of interest" description="Disordered" evidence="24">
    <location>
        <begin position="689"/>
        <end position="714"/>
    </location>
</feature>
<feature type="compositionally biased region" description="Low complexity" evidence="24">
    <location>
        <begin position="357"/>
        <end position="369"/>
    </location>
</feature>
<dbReference type="GO" id="GO:0031965">
    <property type="term" value="C:nuclear membrane"/>
    <property type="evidence" value="ECO:0007669"/>
    <property type="project" value="UniProtKB-SubCell"/>
</dbReference>
<evidence type="ECO:0000256" key="21">
    <source>
        <dbReference type="ARBA" id="ARBA00078197"/>
    </source>
</evidence>
<keyword evidence="16" id="KW-0906">Nuclear pore complex</keyword>
<dbReference type="InterPro" id="IPR036443">
    <property type="entry name" value="Znf_RanBP2_sf"/>
</dbReference>
<feature type="domain" description="RanBP2-type" evidence="25">
    <location>
        <begin position="518"/>
        <end position="547"/>
    </location>
</feature>
<evidence type="ECO:0000256" key="10">
    <source>
        <dbReference type="ARBA" id="ARBA00022771"/>
    </source>
</evidence>
<evidence type="ECO:0000256" key="9">
    <source>
        <dbReference type="ARBA" id="ARBA00022737"/>
    </source>
</evidence>
<feature type="region of interest" description="Disordered" evidence="24">
    <location>
        <begin position="275"/>
        <end position="298"/>
    </location>
</feature>
<name>A0A8X8BSQ0_POLSE</name>
<keyword evidence="15" id="KW-0238">DNA-binding</keyword>
<evidence type="ECO:0000256" key="5">
    <source>
        <dbReference type="ARBA" id="ARBA00010994"/>
    </source>
</evidence>
<evidence type="ECO:0000256" key="22">
    <source>
        <dbReference type="ARBA" id="ARBA00079437"/>
    </source>
</evidence>
<dbReference type="GO" id="GO:0008270">
    <property type="term" value="F:zinc ion binding"/>
    <property type="evidence" value="ECO:0007669"/>
    <property type="project" value="UniProtKB-KW"/>
</dbReference>
<proteinExistence type="inferred from homology"/>
<keyword evidence="18" id="KW-0539">Nucleus</keyword>
<keyword evidence="27" id="KW-1185">Reference proteome</keyword>
<sequence>MSKILLYTSSNPSSWNGVVHVMPDLQVEMRLGAILHEHEVIQIFLKLGKRVLWHVPQGIIKRVTDTVKNIVPNWLQRYFTNNEETDTQTQDRQQTAQEQETEENDPINLEEDDILHIPVEPDVIEPSASSRARSSFPLSSTPASNGLPSGGAGGKMKRERLGHASVKFSQEGQVKVPDLPRVALPISKTTMPSFSFESSLSSDGIFKATAATASNKVSSPDLNGTAFTFSSPIVKVSEPSLPPFMTSPPFTFSAPLAKNGPNFSLDVPVTSALTRDYASPSHPPSSESSAQTKPLLSSAESHVSQGLTSFDKFKPAKDSWKCDVCLLQNKATDSKCVACSALKPNAAEAVKAPVGTSGSSSDRSKTSASERAPSLLEKFKPPLGTWDCDTCLIQNKPELLKCVACETAKPGTGVKPALTLPSVEKILTPSSTSSTSISTAVSSQIPVLGFGDKFKKSEGAWDCETCCVRNKAEDIKCVCCQSAKPGATATQSVFPSNTTTASLPSGGLMGFGDKFKKPEGSWECNACLVENKPEASVCVACQTSKPGTKVELKGFAPPALPTTTASLFTFGVPSSASTATAGVKFEDFGGVKLVTPAGDSASSSPGGFGGKFKFGVGSSEKKTDNSDRPLSKTFGSEFKFSASNVAFGTGCSTLQTDSSSDSGKEISAGFSFGQSGSSEVKASEGRFKFGTPNEKNDLGSSSTPTFTFGKTDEKKVPEEKVSTLGFGFGKPIEKEACTSVATCTTSTPTAVNPTFTFGKNEQKQDSNTGTTFTFGKEAEAPASLGFSFNKQQLAAKDDIKSPFELGKTAEKQETVEQPKPSFTFGVASAATDSASSKPGFNFLLQATSSPAALSTTTVFGSASSALTTTPASTFVFGKNSISSSGFASGVSDSTPSKPFMFGSQDNKPSTTPSTAAITPFIFGAANTSASATTFNFGSAVTGSTSSTGVSKPNATPAFGSSPVPSFGQGSSQPSAPSFGSTSASLFPASTFGSQAANSQPPPAFGQQPNQTPAFGSSVAAASGPAAGGFQFGSTSSFGESNSGVFAFGGNPGASTSTAKSSPPGGFQFSQTPTFNIGAMAENKNPDSNGTSETGSVSNEIGELEEAFRKFAVHGDTRATGRELNGKNWSKLCKDCGIIDGKNITITDVDIVFSKVKNKSGRTITFEQFKEALQELAEKRFKEKTGEEAVQQVYKMIEGKGPVVSGITVAVDSPTVSRLTDTSKFTGSHKERFDESGKGKGKAGRVEIVDDSGYVSGYKHAGTYEQKLASRKSVGTPGLIMADLSPSLSPTLLKVTTIDQKDADLIYSPQHEELAFCT</sequence>
<organism evidence="26 27">
    <name type="scientific">Polypterus senegalus</name>
    <name type="common">Senegal bichir</name>
    <dbReference type="NCBI Taxonomy" id="55291"/>
    <lineage>
        <taxon>Eukaryota</taxon>
        <taxon>Metazoa</taxon>
        <taxon>Chordata</taxon>
        <taxon>Craniata</taxon>
        <taxon>Vertebrata</taxon>
        <taxon>Euteleostomi</taxon>
        <taxon>Actinopterygii</taxon>
        <taxon>Polypteriformes</taxon>
        <taxon>Polypteridae</taxon>
        <taxon>Polypterus</taxon>
    </lineage>
</organism>
<dbReference type="PROSITE" id="PS01358">
    <property type="entry name" value="ZF_RANBP2_1"/>
    <property type="match status" value="4"/>
</dbReference>
<evidence type="ECO:0000256" key="13">
    <source>
        <dbReference type="ARBA" id="ARBA00022927"/>
    </source>
</evidence>
<dbReference type="PANTHER" id="PTHR23193:SF23">
    <property type="entry name" value="NUCLEAR PORE COMPLEX PROTEIN NUP153"/>
    <property type="match status" value="1"/>
</dbReference>
<dbReference type="InterPro" id="IPR013913">
    <property type="entry name" value="Nup153_N"/>
</dbReference>
<feature type="non-terminal residue" evidence="26">
    <location>
        <position position="1317"/>
    </location>
</feature>
<evidence type="ECO:0000313" key="26">
    <source>
        <dbReference type="EMBL" id="KAG2464926.1"/>
    </source>
</evidence>
<keyword evidence="6" id="KW-0813">Transport</keyword>
<comment type="similarity">
    <text evidence="5">Belongs to the TPPP family.</text>
</comment>
<evidence type="ECO:0000259" key="25">
    <source>
        <dbReference type="PROSITE" id="PS50199"/>
    </source>
</evidence>
<feature type="domain" description="RanBP2-type" evidence="25">
    <location>
        <begin position="382"/>
        <end position="411"/>
    </location>
</feature>
<dbReference type="GO" id="GO:0006606">
    <property type="term" value="P:protein import into nucleus"/>
    <property type="evidence" value="ECO:0007669"/>
    <property type="project" value="TreeGrafter"/>
</dbReference>
<evidence type="ECO:0000256" key="15">
    <source>
        <dbReference type="ARBA" id="ARBA00023125"/>
    </source>
</evidence>
<feature type="region of interest" description="Disordered" evidence="24">
    <location>
        <begin position="1052"/>
        <end position="1097"/>
    </location>
</feature>
<dbReference type="PROSITE" id="PS50199">
    <property type="entry name" value="ZF_RANBP2_2"/>
    <property type="match status" value="4"/>
</dbReference>
<feature type="compositionally biased region" description="Low complexity" evidence="24">
    <location>
        <begin position="87"/>
        <end position="98"/>
    </location>
</feature>
<feature type="region of interest" description="Disordered" evidence="24">
    <location>
        <begin position="942"/>
        <end position="1019"/>
    </location>
</feature>
<protein>
    <recommendedName>
        <fullName evidence="20">Nuclear pore complex protein Nup153</fullName>
    </recommendedName>
    <alternativeName>
        <fullName evidence="22">153 kDa nucleoporin</fullName>
    </alternativeName>
    <alternativeName>
        <fullName evidence="21">Nucleoporin Nup153</fullName>
    </alternativeName>
</protein>
<dbReference type="Pfam" id="PF00641">
    <property type="entry name" value="Zn_ribbon_RanBP"/>
    <property type="match status" value="4"/>
</dbReference>
<dbReference type="PANTHER" id="PTHR23193">
    <property type="entry name" value="NUCLEAR PORE COMPLEX PROTEIN NUP"/>
    <property type="match status" value="1"/>
</dbReference>
<evidence type="ECO:0000256" key="14">
    <source>
        <dbReference type="ARBA" id="ARBA00023010"/>
    </source>
</evidence>
<keyword evidence="12" id="KW-0862">Zinc</keyword>
<dbReference type="Pfam" id="PF08604">
    <property type="entry name" value="Nup153"/>
    <property type="match status" value="1"/>
</dbReference>
<dbReference type="InterPro" id="IPR008907">
    <property type="entry name" value="TPP/p25"/>
</dbReference>
<evidence type="ECO:0000256" key="20">
    <source>
        <dbReference type="ARBA" id="ARBA00068609"/>
    </source>
</evidence>
<dbReference type="GO" id="GO:0008139">
    <property type="term" value="F:nuclear localization sequence binding"/>
    <property type="evidence" value="ECO:0007669"/>
    <property type="project" value="TreeGrafter"/>
</dbReference>
<dbReference type="SUPFAM" id="SSF90209">
    <property type="entry name" value="Ran binding protein zinc finger-like"/>
    <property type="match status" value="4"/>
</dbReference>
<dbReference type="GO" id="GO:0046785">
    <property type="term" value="P:microtubule polymerization"/>
    <property type="evidence" value="ECO:0007669"/>
    <property type="project" value="InterPro"/>
</dbReference>
<gene>
    <name evidence="26" type="primary">Nup153</name>
    <name evidence="26" type="ORF">GTO96_0009795</name>
</gene>
<dbReference type="GO" id="GO:0017056">
    <property type="term" value="F:structural constituent of nuclear pore"/>
    <property type="evidence" value="ECO:0007669"/>
    <property type="project" value="TreeGrafter"/>
</dbReference>
<evidence type="ECO:0000256" key="4">
    <source>
        <dbReference type="ARBA" id="ARBA00004567"/>
    </source>
</evidence>
<keyword evidence="11" id="KW-0509">mRNA transport</keyword>
<dbReference type="Proteomes" id="UP000886611">
    <property type="component" value="Unassembled WGS sequence"/>
</dbReference>
<evidence type="ECO:0000256" key="7">
    <source>
        <dbReference type="ARBA" id="ARBA00022490"/>
    </source>
</evidence>
<feature type="compositionally biased region" description="Polar residues" evidence="24">
    <location>
        <begin position="1085"/>
        <end position="1097"/>
    </location>
</feature>
<dbReference type="FunFam" id="1.10.238.10:FF:000057">
    <property type="entry name" value="Tubulin polymerization-promoting protein family member 3"/>
    <property type="match status" value="1"/>
</dbReference>
<evidence type="ECO:0000256" key="19">
    <source>
        <dbReference type="ARBA" id="ARBA00060842"/>
    </source>
</evidence>
<keyword evidence="17" id="KW-0472">Membrane</keyword>
<evidence type="ECO:0000256" key="2">
    <source>
        <dbReference type="ARBA" id="ARBA00004126"/>
    </source>
</evidence>
<dbReference type="InterPro" id="IPR011992">
    <property type="entry name" value="EF-hand-dom_pair"/>
</dbReference>
<evidence type="ECO:0000256" key="16">
    <source>
        <dbReference type="ARBA" id="ARBA00023132"/>
    </source>
</evidence>
<evidence type="ECO:0000256" key="3">
    <source>
        <dbReference type="ARBA" id="ARBA00004496"/>
    </source>
</evidence>
<evidence type="ECO:0000256" key="11">
    <source>
        <dbReference type="ARBA" id="ARBA00022816"/>
    </source>
</evidence>
<keyword evidence="9" id="KW-0677">Repeat</keyword>
<feature type="domain" description="RanBP2-type" evidence="25">
    <location>
        <begin position="316"/>
        <end position="345"/>
    </location>
</feature>
<keyword evidence="7" id="KW-0963">Cytoplasm</keyword>
<dbReference type="SUPFAM" id="SSF47473">
    <property type="entry name" value="EF-hand"/>
    <property type="match status" value="1"/>
</dbReference>
<evidence type="ECO:0000256" key="8">
    <source>
        <dbReference type="ARBA" id="ARBA00022723"/>
    </source>
</evidence>
<evidence type="ECO:0000256" key="24">
    <source>
        <dbReference type="SAM" id="MobiDB-lite"/>
    </source>
</evidence>
<feature type="region of interest" description="Disordered" evidence="24">
    <location>
        <begin position="350"/>
        <end position="373"/>
    </location>
</feature>
<evidence type="ECO:0000256" key="1">
    <source>
        <dbReference type="ARBA" id="ARBA00001947"/>
    </source>
</evidence>
<dbReference type="GO" id="GO:0015631">
    <property type="term" value="F:tubulin binding"/>
    <property type="evidence" value="ECO:0007669"/>
    <property type="project" value="InterPro"/>
</dbReference>
<dbReference type="GO" id="GO:0005737">
    <property type="term" value="C:cytoplasm"/>
    <property type="evidence" value="ECO:0007669"/>
    <property type="project" value="UniProtKB-SubCell"/>
</dbReference>
<reference evidence="26 27" key="1">
    <citation type="journal article" date="2021" name="Cell">
        <title>Tracing the genetic footprints of vertebrate landing in non-teleost ray-finned fishes.</title>
        <authorList>
            <person name="Bi X."/>
            <person name="Wang K."/>
            <person name="Yang L."/>
            <person name="Pan H."/>
            <person name="Jiang H."/>
            <person name="Wei Q."/>
            <person name="Fang M."/>
            <person name="Yu H."/>
            <person name="Zhu C."/>
            <person name="Cai Y."/>
            <person name="He Y."/>
            <person name="Gan X."/>
            <person name="Zeng H."/>
            <person name="Yu D."/>
            <person name="Zhu Y."/>
            <person name="Jiang H."/>
            <person name="Qiu Q."/>
            <person name="Yang H."/>
            <person name="Zhang Y.E."/>
            <person name="Wang W."/>
            <person name="Zhu M."/>
            <person name="He S."/>
            <person name="Zhang G."/>
        </authorList>
    </citation>
    <scope>NUCLEOTIDE SEQUENCE [LARGE SCALE GENOMIC DNA]</scope>
    <source>
        <strain evidence="26">Bchr_013</strain>
    </source>
</reference>
<dbReference type="Gene3D" id="4.10.1060.10">
    <property type="entry name" value="Zinc finger, RanBP2-type"/>
    <property type="match status" value="4"/>
</dbReference>
<comment type="subcellular location">
    <subcellularLocation>
        <location evidence="3">Cytoplasm</location>
    </subcellularLocation>
    <subcellularLocation>
        <location evidence="2">Nucleus membrane</location>
    </subcellularLocation>
    <subcellularLocation>
        <location evidence="4">Nucleus</location>
        <location evidence="4">Nuclear pore complex</location>
    </subcellularLocation>
</comment>
<feature type="compositionally biased region" description="Acidic residues" evidence="24">
    <location>
        <begin position="99"/>
        <end position="109"/>
    </location>
</feature>
<feature type="non-terminal residue" evidence="26">
    <location>
        <position position="1"/>
    </location>
</feature>
<evidence type="ECO:0000256" key="12">
    <source>
        <dbReference type="ARBA" id="ARBA00022833"/>
    </source>
</evidence>
<keyword evidence="14" id="KW-0811">Translocation</keyword>